<keyword evidence="4" id="KW-0663">Pyridoxal phosphate</keyword>
<dbReference type="InterPro" id="IPR015421">
    <property type="entry name" value="PyrdxlP-dep_Trfase_major"/>
</dbReference>
<dbReference type="SUPFAM" id="SSF53383">
    <property type="entry name" value="PLP-dependent transferases"/>
    <property type="match status" value="1"/>
</dbReference>
<keyword evidence="5" id="KW-0456">Lyase</keyword>
<reference evidence="9" key="1">
    <citation type="submission" date="2021-07" db="EMBL/GenBank/DDBJ databases">
        <title>Complete genome sequencing of a Clostridium isolate.</title>
        <authorList>
            <person name="Ueki A."/>
            <person name="Tonouchi A."/>
        </authorList>
    </citation>
    <scope>NUCLEOTIDE SEQUENCE [LARGE SCALE GENOMIC DNA]</scope>
    <source>
        <strain evidence="9">C5S11</strain>
    </source>
</reference>
<dbReference type="InterPro" id="IPR015424">
    <property type="entry name" value="PyrdxlP-dep_Trfase"/>
</dbReference>
<evidence type="ECO:0000259" key="7">
    <source>
        <dbReference type="Pfam" id="PF03711"/>
    </source>
</evidence>
<accession>A0ABM7T077</accession>
<dbReference type="PANTHER" id="PTHR43277">
    <property type="entry name" value="ARGININE DECARBOXYLASE"/>
    <property type="match status" value="1"/>
</dbReference>
<dbReference type="SUPFAM" id="SSF55904">
    <property type="entry name" value="Ornithine decarboxylase C-terminal domain"/>
    <property type="match status" value="1"/>
</dbReference>
<dbReference type="InterPro" id="IPR008286">
    <property type="entry name" value="Prn/Lys/Arg_de-COase_C"/>
</dbReference>
<name>A0ABM7T077_9CLOT</name>
<dbReference type="InterPro" id="IPR036633">
    <property type="entry name" value="Prn/Lys/Arg_de-COase_C_sf"/>
</dbReference>
<organism evidence="8 9">
    <name type="scientific">Clostridium gelidum</name>
    <dbReference type="NCBI Taxonomy" id="704125"/>
    <lineage>
        <taxon>Bacteria</taxon>
        <taxon>Bacillati</taxon>
        <taxon>Bacillota</taxon>
        <taxon>Clostridia</taxon>
        <taxon>Eubacteriales</taxon>
        <taxon>Clostridiaceae</taxon>
        <taxon>Clostridium</taxon>
    </lineage>
</organism>
<sequence>MKRKLPLLQELLKYHDEKNLLLSIPGNKCGIGFLGDEFGEKFANRLGFLDITEVDPLDNLHCPEGVIKEAQELLAKTYKAKKAYFLVNGSSSGNLAAIFSAFDEGDEVLVERNCHKSIYNGLILRKLKVKYIEPIIDDENGVFLPPDKENIYNALRACLNPKGIILTYPNYFGITYDIKDIIIDLKLKGLKVIVDCAHGAHFGINKRLPKSVASLGDYVVLSAHKTLPALTQGAYLLVNEENSVLEFYLKAFMTTSPSYLIMASLDYARYYLDNYGGNDYEKMIDTAEIWKEKINKLKKVRILCKDDLNEQYKAKMITETKIKSNEEYDIDLSRYILILPKGYSGHKLLDYLRNQKIQAEMSFSRGVVLILSPFNTEEDFKRIYEAISNLKMNSISAQIESKYFSHIPEKKFEPYEVFKLNGEWCEVEKSVGHIAKDAIIPYPPGIPLVCQGEIISANAIDIIKDYVDNKKSILGVENNKVLVIQFAQEIVN</sequence>
<dbReference type="Gene3D" id="3.90.100.10">
    <property type="entry name" value="Orn/Lys/Arg decarboxylase, C-terminal domain"/>
    <property type="match status" value="1"/>
</dbReference>
<dbReference type="Gene3D" id="3.40.640.10">
    <property type="entry name" value="Type I PLP-dependent aspartate aminotransferase-like (Major domain)"/>
    <property type="match status" value="1"/>
</dbReference>
<keyword evidence="9" id="KW-1185">Reference proteome</keyword>
<comment type="similarity">
    <text evidence="2">Belongs to the Orn/Lys/Arg decarboxylase class-I family.</text>
</comment>
<comment type="cofactor">
    <cofactor evidence="1">
        <name>pyridoxal 5'-phosphate</name>
        <dbReference type="ChEBI" id="CHEBI:597326"/>
    </cofactor>
</comment>
<gene>
    <name evidence="8" type="ORF">psyc5s11_13640</name>
</gene>
<dbReference type="PANTHER" id="PTHR43277:SF4">
    <property type="entry name" value="ARGININE DECARBOXYLASE"/>
    <property type="match status" value="1"/>
</dbReference>
<proteinExistence type="inferred from homology"/>
<dbReference type="Proteomes" id="UP000824633">
    <property type="component" value="Chromosome"/>
</dbReference>
<evidence type="ECO:0000256" key="3">
    <source>
        <dbReference type="ARBA" id="ARBA00022793"/>
    </source>
</evidence>
<dbReference type="Pfam" id="PF01276">
    <property type="entry name" value="OKR_DC_1"/>
    <property type="match status" value="1"/>
</dbReference>
<evidence type="ECO:0000259" key="6">
    <source>
        <dbReference type="Pfam" id="PF01276"/>
    </source>
</evidence>
<dbReference type="EMBL" id="AP024849">
    <property type="protein sequence ID" value="BCZ45297.1"/>
    <property type="molecule type" value="Genomic_DNA"/>
</dbReference>
<keyword evidence="3" id="KW-0210">Decarboxylase</keyword>
<dbReference type="InterPro" id="IPR000310">
    <property type="entry name" value="Orn/Lys/Arg_deCO2ase_major_dom"/>
</dbReference>
<evidence type="ECO:0000256" key="1">
    <source>
        <dbReference type="ARBA" id="ARBA00001933"/>
    </source>
</evidence>
<evidence type="ECO:0000256" key="2">
    <source>
        <dbReference type="ARBA" id="ARBA00010671"/>
    </source>
</evidence>
<dbReference type="Pfam" id="PF03711">
    <property type="entry name" value="OKR_DC_1_C"/>
    <property type="match status" value="1"/>
</dbReference>
<protein>
    <submittedName>
        <fullName evidence="8">Lysine decarboxylase</fullName>
    </submittedName>
</protein>
<dbReference type="RefSeq" id="WP_224036906.1">
    <property type="nucleotide sequence ID" value="NZ_AP024849.1"/>
</dbReference>
<evidence type="ECO:0000313" key="9">
    <source>
        <dbReference type="Proteomes" id="UP000824633"/>
    </source>
</evidence>
<dbReference type="InterPro" id="IPR052357">
    <property type="entry name" value="Orn_Lys_Arg_decarboxylase-I"/>
</dbReference>
<evidence type="ECO:0000313" key="8">
    <source>
        <dbReference type="EMBL" id="BCZ45297.1"/>
    </source>
</evidence>
<evidence type="ECO:0000256" key="5">
    <source>
        <dbReference type="ARBA" id="ARBA00023239"/>
    </source>
</evidence>
<evidence type="ECO:0000256" key="4">
    <source>
        <dbReference type="ARBA" id="ARBA00022898"/>
    </source>
</evidence>
<feature type="domain" description="Orn/Lys/Arg decarboxylase C-terminal" evidence="7">
    <location>
        <begin position="387"/>
        <end position="463"/>
    </location>
</feature>
<feature type="domain" description="Orn/Lys/Arg decarboxylases family 1 pyridoxal-P attachment site" evidence="6">
    <location>
        <begin position="6"/>
        <end position="375"/>
    </location>
</feature>